<dbReference type="RefSeq" id="WP_186772761.1">
    <property type="nucleotide sequence ID" value="NZ_JACOMF010000039.1"/>
</dbReference>
<protein>
    <submittedName>
        <fullName evidence="1">Uncharacterized protein</fullName>
    </submittedName>
</protein>
<reference evidence="1" key="1">
    <citation type="submission" date="2020-08" db="EMBL/GenBank/DDBJ databases">
        <authorList>
            <person name="Hu Y."/>
            <person name="Nguyen S.V."/>
            <person name="Li F."/>
            <person name="Fanning S."/>
        </authorList>
    </citation>
    <scope>NUCLEOTIDE SEQUENCE</scope>
    <source>
        <strain evidence="1">SYSU D8009</strain>
    </source>
</reference>
<accession>A0A9X0R1U8</accession>
<gene>
    <name evidence="1" type="ORF">H7965_22140</name>
</gene>
<proteinExistence type="predicted"/>
<organism evidence="1 2">
    <name type="scientific">Siccirubricoccus deserti</name>
    <dbReference type="NCBI Taxonomy" id="2013562"/>
    <lineage>
        <taxon>Bacteria</taxon>
        <taxon>Pseudomonadati</taxon>
        <taxon>Pseudomonadota</taxon>
        <taxon>Alphaproteobacteria</taxon>
        <taxon>Acetobacterales</taxon>
        <taxon>Roseomonadaceae</taxon>
        <taxon>Siccirubricoccus</taxon>
    </lineage>
</organism>
<keyword evidence="2" id="KW-1185">Reference proteome</keyword>
<sequence>PFGIRQIGGVAQPAPIRRTPMLRCPRHPASPQIARRRRESHPIQVTQSLFGWALSQSENLQITNYKGANSHSFELYLGLFMGMKGMDTENMRSSGNNSWMVSTWRAFGCDFRPQDGFSRLLKADRFLFGLPFLPTKFTALSPSFAHFIGLRPRRLYDRLSAHFRSEARKRLALCESSTR</sequence>
<evidence type="ECO:0000313" key="2">
    <source>
        <dbReference type="Proteomes" id="UP000600101"/>
    </source>
</evidence>
<name>A0A9X0R1U8_9PROT</name>
<evidence type="ECO:0000313" key="1">
    <source>
        <dbReference type="EMBL" id="MBC4018005.1"/>
    </source>
</evidence>
<feature type="non-terminal residue" evidence="1">
    <location>
        <position position="1"/>
    </location>
</feature>
<dbReference type="Proteomes" id="UP000600101">
    <property type="component" value="Unassembled WGS sequence"/>
</dbReference>
<dbReference type="AlphaFoldDB" id="A0A9X0R1U8"/>
<dbReference type="EMBL" id="JACOMF010000039">
    <property type="protein sequence ID" value="MBC4018005.1"/>
    <property type="molecule type" value="Genomic_DNA"/>
</dbReference>
<comment type="caution">
    <text evidence="1">The sequence shown here is derived from an EMBL/GenBank/DDBJ whole genome shotgun (WGS) entry which is preliminary data.</text>
</comment>